<organism evidence="1 2">
    <name type="scientific">Kibdelosporangium banguiense</name>
    <dbReference type="NCBI Taxonomy" id="1365924"/>
    <lineage>
        <taxon>Bacteria</taxon>
        <taxon>Bacillati</taxon>
        <taxon>Actinomycetota</taxon>
        <taxon>Actinomycetes</taxon>
        <taxon>Pseudonocardiales</taxon>
        <taxon>Pseudonocardiaceae</taxon>
        <taxon>Kibdelosporangium</taxon>
    </lineage>
</organism>
<sequence>MGRSLVFVAAIALVWQGGEECAVGLVNGVAGEHARLDAAGL</sequence>
<proteinExistence type="predicted"/>
<evidence type="ECO:0000313" key="1">
    <source>
        <dbReference type="EMBL" id="MBP2329528.1"/>
    </source>
</evidence>
<comment type="caution">
    <text evidence="1">The sequence shown here is derived from an EMBL/GenBank/DDBJ whole genome shotgun (WGS) entry which is preliminary data.</text>
</comment>
<protein>
    <submittedName>
        <fullName evidence="1">Uncharacterized protein</fullName>
    </submittedName>
</protein>
<name>A0ABS4TZW3_9PSEU</name>
<dbReference type="RefSeq" id="WP_281065601.1">
    <property type="nucleotide sequence ID" value="NZ_JAGINW010000001.1"/>
</dbReference>
<gene>
    <name evidence="1" type="ORF">JOF56_009913</name>
</gene>
<evidence type="ECO:0000313" key="2">
    <source>
        <dbReference type="Proteomes" id="UP001519332"/>
    </source>
</evidence>
<keyword evidence="2" id="KW-1185">Reference proteome</keyword>
<dbReference type="Proteomes" id="UP001519332">
    <property type="component" value="Unassembled WGS sequence"/>
</dbReference>
<reference evidence="1 2" key="1">
    <citation type="submission" date="2021-03" db="EMBL/GenBank/DDBJ databases">
        <title>Sequencing the genomes of 1000 actinobacteria strains.</title>
        <authorList>
            <person name="Klenk H.-P."/>
        </authorList>
    </citation>
    <scope>NUCLEOTIDE SEQUENCE [LARGE SCALE GENOMIC DNA]</scope>
    <source>
        <strain evidence="1 2">DSM 46670</strain>
    </source>
</reference>
<dbReference type="EMBL" id="JAGINW010000001">
    <property type="protein sequence ID" value="MBP2329528.1"/>
    <property type="molecule type" value="Genomic_DNA"/>
</dbReference>
<accession>A0ABS4TZW3</accession>